<evidence type="ECO:0000256" key="7">
    <source>
        <dbReference type="PROSITE-ProRule" id="PRU10141"/>
    </source>
</evidence>
<protein>
    <recommendedName>
        <fullName evidence="1">non-specific serine/threonine protein kinase</fullName>
        <ecNumber evidence="1">2.7.11.1</ecNumber>
    </recommendedName>
</protein>
<dbReference type="EMBL" id="JACBZS010000001">
    <property type="protein sequence ID" value="NYI70167.1"/>
    <property type="molecule type" value="Genomic_DNA"/>
</dbReference>
<dbReference type="Gene3D" id="1.10.510.10">
    <property type="entry name" value="Transferase(Phosphotransferase) domain 1"/>
    <property type="match status" value="1"/>
</dbReference>
<feature type="compositionally biased region" description="Low complexity" evidence="8">
    <location>
        <begin position="358"/>
        <end position="368"/>
    </location>
</feature>
<dbReference type="PANTHER" id="PTHR43289:SF6">
    <property type="entry name" value="SERINE_THREONINE-PROTEIN KINASE NEKL-3"/>
    <property type="match status" value="1"/>
</dbReference>
<keyword evidence="9" id="KW-0812">Transmembrane</keyword>
<keyword evidence="2 11" id="KW-0723">Serine/threonine-protein kinase</keyword>
<evidence type="ECO:0000256" key="6">
    <source>
        <dbReference type="ARBA" id="ARBA00022840"/>
    </source>
</evidence>
<evidence type="ECO:0000313" key="11">
    <source>
        <dbReference type="EMBL" id="NYI70167.1"/>
    </source>
</evidence>
<evidence type="ECO:0000256" key="1">
    <source>
        <dbReference type="ARBA" id="ARBA00012513"/>
    </source>
</evidence>
<reference evidence="11 12" key="1">
    <citation type="submission" date="2020-07" db="EMBL/GenBank/DDBJ databases">
        <title>Sequencing the genomes of 1000 actinobacteria strains.</title>
        <authorList>
            <person name="Klenk H.-P."/>
        </authorList>
    </citation>
    <scope>NUCLEOTIDE SEQUENCE [LARGE SCALE GENOMIC DNA]</scope>
    <source>
        <strain evidence="11 12">DSM 103164</strain>
    </source>
</reference>
<evidence type="ECO:0000256" key="8">
    <source>
        <dbReference type="SAM" id="MobiDB-lite"/>
    </source>
</evidence>
<keyword evidence="12" id="KW-1185">Reference proteome</keyword>
<dbReference type="EC" id="2.7.11.1" evidence="1"/>
<evidence type="ECO:0000313" key="12">
    <source>
        <dbReference type="Proteomes" id="UP000527616"/>
    </source>
</evidence>
<name>A0A7Z0D785_9ACTN</name>
<dbReference type="GO" id="GO:0004674">
    <property type="term" value="F:protein serine/threonine kinase activity"/>
    <property type="evidence" value="ECO:0007669"/>
    <property type="project" value="UniProtKB-KW"/>
</dbReference>
<keyword evidence="6 7" id="KW-0067">ATP-binding</keyword>
<dbReference type="PROSITE" id="PS00107">
    <property type="entry name" value="PROTEIN_KINASE_ATP"/>
    <property type="match status" value="1"/>
</dbReference>
<accession>A0A7Z0D785</accession>
<feature type="domain" description="Protein kinase" evidence="10">
    <location>
        <begin position="7"/>
        <end position="266"/>
    </location>
</feature>
<keyword evidence="9" id="KW-1133">Transmembrane helix</keyword>
<dbReference type="PROSITE" id="PS50011">
    <property type="entry name" value="PROTEIN_KINASE_DOM"/>
    <property type="match status" value="1"/>
</dbReference>
<dbReference type="RefSeq" id="WP_179444150.1">
    <property type="nucleotide sequence ID" value="NZ_JACBZS010000001.1"/>
</dbReference>
<dbReference type="InterPro" id="IPR008266">
    <property type="entry name" value="Tyr_kinase_AS"/>
</dbReference>
<dbReference type="GO" id="GO:0005524">
    <property type="term" value="F:ATP binding"/>
    <property type="evidence" value="ECO:0007669"/>
    <property type="project" value="UniProtKB-UniRule"/>
</dbReference>
<feature type="transmembrane region" description="Helical" evidence="9">
    <location>
        <begin position="405"/>
        <end position="427"/>
    </location>
</feature>
<evidence type="ECO:0000256" key="4">
    <source>
        <dbReference type="ARBA" id="ARBA00022741"/>
    </source>
</evidence>
<dbReference type="PANTHER" id="PTHR43289">
    <property type="entry name" value="MITOGEN-ACTIVATED PROTEIN KINASE KINASE KINASE 20-RELATED"/>
    <property type="match status" value="1"/>
</dbReference>
<keyword evidence="3" id="KW-0808">Transferase</keyword>
<evidence type="ECO:0000256" key="5">
    <source>
        <dbReference type="ARBA" id="ARBA00022777"/>
    </source>
</evidence>
<comment type="caution">
    <text evidence="11">The sequence shown here is derived from an EMBL/GenBank/DDBJ whole genome shotgun (WGS) entry which is preliminary data.</text>
</comment>
<gene>
    <name evidence="11" type="ORF">GGQ54_000727</name>
</gene>
<proteinExistence type="predicted"/>
<evidence type="ECO:0000259" key="10">
    <source>
        <dbReference type="PROSITE" id="PS50011"/>
    </source>
</evidence>
<evidence type="ECO:0000256" key="3">
    <source>
        <dbReference type="ARBA" id="ARBA00022679"/>
    </source>
</evidence>
<keyword evidence="4 7" id="KW-0547">Nucleotide-binding</keyword>
<dbReference type="InterPro" id="IPR000719">
    <property type="entry name" value="Prot_kinase_dom"/>
</dbReference>
<dbReference type="Proteomes" id="UP000527616">
    <property type="component" value="Unassembled WGS sequence"/>
</dbReference>
<evidence type="ECO:0000256" key="2">
    <source>
        <dbReference type="ARBA" id="ARBA00022527"/>
    </source>
</evidence>
<dbReference type="InterPro" id="IPR011009">
    <property type="entry name" value="Kinase-like_dom_sf"/>
</dbReference>
<dbReference type="InterPro" id="IPR017441">
    <property type="entry name" value="Protein_kinase_ATP_BS"/>
</dbReference>
<dbReference type="SUPFAM" id="SSF56112">
    <property type="entry name" value="Protein kinase-like (PK-like)"/>
    <property type="match status" value="1"/>
</dbReference>
<feature type="binding site" evidence="7">
    <location>
        <position position="36"/>
    </location>
    <ligand>
        <name>ATP</name>
        <dbReference type="ChEBI" id="CHEBI:30616"/>
    </ligand>
</feature>
<dbReference type="AlphaFoldDB" id="A0A7Z0D785"/>
<keyword evidence="5 11" id="KW-0418">Kinase</keyword>
<feature type="compositionally biased region" description="Polar residues" evidence="8">
    <location>
        <begin position="324"/>
        <end position="341"/>
    </location>
</feature>
<feature type="region of interest" description="Disordered" evidence="8">
    <location>
        <begin position="294"/>
        <end position="379"/>
    </location>
</feature>
<feature type="compositionally biased region" description="Low complexity" evidence="8">
    <location>
        <begin position="305"/>
        <end position="322"/>
    </location>
</feature>
<keyword evidence="9" id="KW-0472">Membrane</keyword>
<evidence type="ECO:0000256" key="9">
    <source>
        <dbReference type="SAM" id="Phobius"/>
    </source>
</evidence>
<dbReference type="PROSITE" id="PS00109">
    <property type="entry name" value="PROTEIN_KINASE_TYR"/>
    <property type="match status" value="1"/>
</dbReference>
<dbReference type="CDD" id="cd14014">
    <property type="entry name" value="STKc_PknB_like"/>
    <property type="match status" value="1"/>
</dbReference>
<sequence length="430" mass="46892">MERIGRYRLVARIGAGSFATVWQGHDDDLDVPVAIKVLAENWSAREDVRGRFVSEARLMRRISDNRIIRVYDIGELDDGRPYFVMDYCDAGSLDQWRRELRAPAQAIRAAAEACRALQVLHDHRVVHRDVTPGNLLLDTRADGSLVIRLSDLGVAKSMVDDVGGTMTAGTPSYMALEQATGAGFDHRADIYAIGCVTYALLTGRPPFRVRNLADLLNRTADQHPEPIAERLGIPTDLDDVLRHALARDASARPASAKALADRLDRIAGQIEADGAEPSTTAVDLTRVRRVTAPPAWPTLPERPAEGAPSHSAPSPGSLPPASRQRVSWSEQSAARQRQSWSERPAAQPTRTPQPPAAPTQAPHPQGAQPAPPVPNVPAHGQMVNDWSYLPAARPAAEPERRRGGVLMWLLLAIGAFLLAVLLGWIYFSLT</sequence>
<dbReference type="Gene3D" id="3.30.200.20">
    <property type="entry name" value="Phosphorylase Kinase, domain 1"/>
    <property type="match status" value="1"/>
</dbReference>
<dbReference type="Pfam" id="PF00069">
    <property type="entry name" value="Pkinase"/>
    <property type="match status" value="1"/>
</dbReference>
<organism evidence="11 12">
    <name type="scientific">Naumannella cuiyingiana</name>
    <dbReference type="NCBI Taxonomy" id="1347891"/>
    <lineage>
        <taxon>Bacteria</taxon>
        <taxon>Bacillati</taxon>
        <taxon>Actinomycetota</taxon>
        <taxon>Actinomycetes</taxon>
        <taxon>Propionibacteriales</taxon>
        <taxon>Propionibacteriaceae</taxon>
        <taxon>Naumannella</taxon>
    </lineage>
</organism>